<reference evidence="2" key="1">
    <citation type="journal article" date="2019" name="Int. J. Syst. Evol. Microbiol.">
        <title>The Global Catalogue of Microorganisms (GCM) 10K type strain sequencing project: providing services to taxonomists for standard genome sequencing and annotation.</title>
        <authorList>
            <consortium name="The Broad Institute Genomics Platform"/>
            <consortium name="The Broad Institute Genome Sequencing Center for Infectious Disease"/>
            <person name="Wu L."/>
            <person name="Ma J."/>
        </authorList>
    </citation>
    <scope>NUCLEOTIDE SEQUENCE [LARGE SCALE GENOMIC DNA]</scope>
    <source>
        <strain evidence="2">CGMCC 1.15474</strain>
    </source>
</reference>
<organism evidence="1 2">
    <name type="scientific">Metabacillus endolithicus</name>
    <dbReference type="NCBI Taxonomy" id="1535204"/>
    <lineage>
        <taxon>Bacteria</taxon>
        <taxon>Bacillati</taxon>
        <taxon>Bacillota</taxon>
        <taxon>Bacilli</taxon>
        <taxon>Bacillales</taxon>
        <taxon>Bacillaceae</taxon>
        <taxon>Metabacillus</taxon>
    </lineage>
</organism>
<gene>
    <name evidence="1" type="ORF">ACFSKK_10630</name>
</gene>
<name>A0ABW5BWB8_9BACI</name>
<dbReference type="Gene3D" id="1.20.1260.10">
    <property type="match status" value="1"/>
</dbReference>
<dbReference type="Proteomes" id="UP001597318">
    <property type="component" value="Unassembled WGS sequence"/>
</dbReference>
<keyword evidence="2" id="KW-1185">Reference proteome</keyword>
<dbReference type="Pfam" id="PF11553">
    <property type="entry name" value="DUF3231"/>
    <property type="match status" value="1"/>
</dbReference>
<dbReference type="InterPro" id="IPR021617">
    <property type="entry name" value="DUF3231"/>
</dbReference>
<accession>A0ABW5BWB8</accession>
<comment type="caution">
    <text evidence="1">The sequence shown here is derived from an EMBL/GenBank/DDBJ whole genome shotgun (WGS) entry which is preliminary data.</text>
</comment>
<evidence type="ECO:0000313" key="2">
    <source>
        <dbReference type="Proteomes" id="UP001597318"/>
    </source>
</evidence>
<evidence type="ECO:0000313" key="1">
    <source>
        <dbReference type="EMBL" id="MFD2214137.1"/>
    </source>
</evidence>
<dbReference type="EMBL" id="JBHUIK010000002">
    <property type="protein sequence ID" value="MFD2214137.1"/>
    <property type="molecule type" value="Genomic_DNA"/>
</dbReference>
<dbReference type="InterPro" id="IPR012347">
    <property type="entry name" value="Ferritin-like"/>
</dbReference>
<protein>
    <submittedName>
        <fullName evidence="1">DUF3231 family protein</fullName>
    </submittedName>
</protein>
<sequence length="187" mass="20645">MSNFLEGTIDFIKTNLNNTTQRPLHIGEAMTLWTYSILLDEANAFCYIGKNTSDDQDIQKMLKDSIKNCAEQSNDVKQLMIKEGVPIPNATPPKPNSDTLGVPYGTKMSDEEIANGLIAKEIAAINLCNGTLTQAIRNDVGAMFLKFYNEKVNSLFIVKTTMLERGWLKVPPSFAVTGHPNSSEGNK</sequence>
<dbReference type="RefSeq" id="WP_247344205.1">
    <property type="nucleotide sequence ID" value="NZ_CP095550.1"/>
</dbReference>
<proteinExistence type="predicted"/>